<protein>
    <submittedName>
        <fullName evidence="1">Uncharacterized protein</fullName>
    </submittedName>
</protein>
<accession>A0A9W6ZNY1</accession>
<name>A0A9W6ZNY1_9STRA</name>
<dbReference type="SFLD" id="SFLDS00003">
    <property type="entry name" value="Haloacid_Dehalogenase"/>
    <property type="match status" value="1"/>
</dbReference>
<dbReference type="InterPro" id="IPR023214">
    <property type="entry name" value="HAD_sf"/>
</dbReference>
<dbReference type="Gene3D" id="3.40.50.1000">
    <property type="entry name" value="HAD superfamily/HAD-like"/>
    <property type="match status" value="1"/>
</dbReference>
<sequence length="261" mass="28762">MLLHIFRCNGFTTLSRHDNLGAISAQSRRSFTTKSPLLAIKGVIFDMDGTLTPPGNIDFVALRNSINAIASTDSNYAEISSVEGRDVLETCQMLSPAGQKDAGKVLKELEDKCRINMKLTPGALSTLQYLKSQKVRASVVTRNVTPSLEHLEKILESHGITLDPMIARDTIHFGSIIKPKPHPEALNLIIKKWGFKSDEVIMVGDSLQDDIMAANLAKCKSCWIDTGIDNATGRGQEGKPDWVVERIGDVERVIDDYNKNN</sequence>
<dbReference type="InterPro" id="IPR036412">
    <property type="entry name" value="HAD-like_sf"/>
</dbReference>
<dbReference type="SFLD" id="SFLDG01129">
    <property type="entry name" value="C1.5:_HAD__Beta-PGM__Phosphata"/>
    <property type="match status" value="1"/>
</dbReference>
<comment type="caution">
    <text evidence="1">The sequence shown here is derived from an EMBL/GenBank/DDBJ whole genome shotgun (WGS) entry which is preliminary data.</text>
</comment>
<dbReference type="Pfam" id="PF00702">
    <property type="entry name" value="Hydrolase"/>
    <property type="match status" value="1"/>
</dbReference>
<reference evidence="2" key="1">
    <citation type="journal article" date="2023" name="Commun. Biol.">
        <title>Genome analysis of Parmales, the sister group of diatoms, reveals the evolutionary specialization of diatoms from phago-mixotrophs to photoautotrophs.</title>
        <authorList>
            <person name="Ban H."/>
            <person name="Sato S."/>
            <person name="Yoshikawa S."/>
            <person name="Yamada K."/>
            <person name="Nakamura Y."/>
            <person name="Ichinomiya M."/>
            <person name="Sato N."/>
            <person name="Blanc-Mathieu R."/>
            <person name="Endo H."/>
            <person name="Kuwata A."/>
            <person name="Ogata H."/>
        </authorList>
    </citation>
    <scope>NUCLEOTIDE SEQUENCE [LARGE SCALE GENOMIC DNA]</scope>
    <source>
        <strain evidence="2">NIES 3700</strain>
    </source>
</reference>
<proteinExistence type="predicted"/>
<keyword evidence="2" id="KW-1185">Reference proteome</keyword>
<dbReference type="Proteomes" id="UP001165122">
    <property type="component" value="Unassembled WGS sequence"/>
</dbReference>
<evidence type="ECO:0000313" key="1">
    <source>
        <dbReference type="EMBL" id="GMH54473.1"/>
    </source>
</evidence>
<dbReference type="SUPFAM" id="SSF56784">
    <property type="entry name" value="HAD-like"/>
    <property type="match status" value="1"/>
</dbReference>
<dbReference type="OrthoDB" id="426235at2759"/>
<dbReference type="PANTHER" id="PTHR43885">
    <property type="entry name" value="HALOACID DEHALOGENASE-LIKE HYDROLASE"/>
    <property type="match status" value="1"/>
</dbReference>
<dbReference type="AlphaFoldDB" id="A0A9W6ZNY1"/>
<dbReference type="PANTHER" id="PTHR43885:SF1">
    <property type="entry name" value="SUPERFAMILY HYDROLASE, PUTATIVE (AFU_ORTHOLOGUE AFUA_4G13290)-RELATED"/>
    <property type="match status" value="1"/>
</dbReference>
<dbReference type="EMBL" id="BRXW01000434">
    <property type="protein sequence ID" value="GMH54473.1"/>
    <property type="molecule type" value="Genomic_DNA"/>
</dbReference>
<gene>
    <name evidence="1" type="ORF">TrLO_g2680</name>
</gene>
<evidence type="ECO:0000313" key="2">
    <source>
        <dbReference type="Proteomes" id="UP001165122"/>
    </source>
</evidence>
<organism evidence="1 2">
    <name type="scientific">Triparma laevis f. longispina</name>
    <dbReference type="NCBI Taxonomy" id="1714387"/>
    <lineage>
        <taxon>Eukaryota</taxon>
        <taxon>Sar</taxon>
        <taxon>Stramenopiles</taxon>
        <taxon>Ochrophyta</taxon>
        <taxon>Bolidophyceae</taxon>
        <taxon>Parmales</taxon>
        <taxon>Triparmaceae</taxon>
        <taxon>Triparma</taxon>
    </lineage>
</organism>